<gene>
    <name evidence="1" type="ORF">Hypma_013543</name>
</gene>
<organism evidence="1 2">
    <name type="scientific">Hypsizygus marmoreus</name>
    <name type="common">White beech mushroom</name>
    <name type="synonym">Agaricus marmoreus</name>
    <dbReference type="NCBI Taxonomy" id="39966"/>
    <lineage>
        <taxon>Eukaryota</taxon>
        <taxon>Fungi</taxon>
        <taxon>Dikarya</taxon>
        <taxon>Basidiomycota</taxon>
        <taxon>Agaricomycotina</taxon>
        <taxon>Agaricomycetes</taxon>
        <taxon>Agaricomycetidae</taxon>
        <taxon>Agaricales</taxon>
        <taxon>Tricholomatineae</taxon>
        <taxon>Lyophyllaceae</taxon>
        <taxon>Hypsizygus</taxon>
    </lineage>
</organism>
<dbReference type="AlphaFoldDB" id="A0A369JFN1"/>
<evidence type="ECO:0000313" key="2">
    <source>
        <dbReference type="Proteomes" id="UP000076154"/>
    </source>
</evidence>
<reference evidence="1" key="1">
    <citation type="submission" date="2018-04" db="EMBL/GenBank/DDBJ databases">
        <title>Whole genome sequencing of Hypsizygus marmoreus.</title>
        <authorList>
            <person name="Choi I.-G."/>
            <person name="Min B."/>
            <person name="Kim J.-G."/>
            <person name="Kim S."/>
            <person name="Oh Y.-L."/>
            <person name="Kong W.-S."/>
            <person name="Park H."/>
            <person name="Jeong J."/>
            <person name="Song E.-S."/>
        </authorList>
    </citation>
    <scope>NUCLEOTIDE SEQUENCE [LARGE SCALE GENOMIC DNA]</scope>
    <source>
        <strain evidence="1">51987-8</strain>
    </source>
</reference>
<dbReference type="EMBL" id="LUEZ02000080">
    <property type="protein sequence ID" value="RDB19407.1"/>
    <property type="molecule type" value="Genomic_DNA"/>
</dbReference>
<sequence length="112" mass="12542">MESAGIIVLGSRTGYRVLYNALSTWFCSLSVMPYTTAVTNDLAKNTETYMTRMLNTEVNPLFRNLRDFPHSSDLIAYDQVQFHITIVDQNMPQYTVESGLAATLLDNQPASA</sequence>
<proteinExistence type="predicted"/>
<evidence type="ECO:0000313" key="1">
    <source>
        <dbReference type="EMBL" id="RDB19407.1"/>
    </source>
</evidence>
<dbReference type="Proteomes" id="UP000076154">
    <property type="component" value="Unassembled WGS sequence"/>
</dbReference>
<comment type="caution">
    <text evidence="1">The sequence shown here is derived from an EMBL/GenBank/DDBJ whole genome shotgun (WGS) entry which is preliminary data.</text>
</comment>
<protein>
    <submittedName>
        <fullName evidence="1">Uncharacterized protein</fullName>
    </submittedName>
</protein>
<keyword evidence="2" id="KW-1185">Reference proteome</keyword>
<name>A0A369JFN1_HYPMA</name>
<dbReference type="InParanoid" id="A0A369JFN1"/>
<accession>A0A369JFN1</accession>